<keyword evidence="2" id="KW-1185">Reference proteome</keyword>
<dbReference type="Gene3D" id="3.30.1330.40">
    <property type="entry name" value="RutC-like"/>
    <property type="match status" value="1"/>
</dbReference>
<reference evidence="1" key="1">
    <citation type="submission" date="2022-03" db="EMBL/GenBank/DDBJ databases">
        <title>Draft genome sequence of Aduncisulcus paluster, a free-living microaerophilic Fornicata.</title>
        <authorList>
            <person name="Yuyama I."/>
            <person name="Kume K."/>
            <person name="Tamura T."/>
            <person name="Inagaki Y."/>
            <person name="Hashimoto T."/>
        </authorList>
    </citation>
    <scope>NUCLEOTIDE SEQUENCE</scope>
    <source>
        <strain evidence="1">NY0171</strain>
    </source>
</reference>
<dbReference type="InterPro" id="IPR006175">
    <property type="entry name" value="YjgF/YER057c/UK114"/>
</dbReference>
<organism evidence="1 2">
    <name type="scientific">Aduncisulcus paluster</name>
    <dbReference type="NCBI Taxonomy" id="2918883"/>
    <lineage>
        <taxon>Eukaryota</taxon>
        <taxon>Metamonada</taxon>
        <taxon>Carpediemonas-like organisms</taxon>
        <taxon>Aduncisulcus</taxon>
    </lineage>
</organism>
<evidence type="ECO:0000313" key="2">
    <source>
        <dbReference type="Proteomes" id="UP001057375"/>
    </source>
</evidence>
<accession>A0ABQ5KYT9</accession>
<dbReference type="PANTHER" id="PTHR11803">
    <property type="entry name" value="2-IMINOBUTANOATE/2-IMINOPROPANOATE DEAMINASE RIDA"/>
    <property type="match status" value="1"/>
</dbReference>
<gene>
    <name evidence="1" type="ORF">ADUPG1_009566</name>
</gene>
<sequence length="120" mass="12740">MITSDKIPSLGPYSLAVKTPNGFVHTSGSLGLKDGALVEGIEAQTLVSLQNLEIVLKEAGCTKFDVVSVTIMLADLKDFAKVNKVYGEFFEGHKPARACTQHAAIPAGGLIEMSCIAFKE</sequence>
<protein>
    <submittedName>
        <fullName evidence="1">YjgF/YER057c/UK114 family like protein</fullName>
    </submittedName>
</protein>
<comment type="caution">
    <text evidence="1">The sequence shown here is derived from an EMBL/GenBank/DDBJ whole genome shotgun (WGS) entry which is preliminary data.</text>
</comment>
<dbReference type="SUPFAM" id="SSF55298">
    <property type="entry name" value="YjgF-like"/>
    <property type="match status" value="1"/>
</dbReference>
<dbReference type="Proteomes" id="UP001057375">
    <property type="component" value="Unassembled WGS sequence"/>
</dbReference>
<dbReference type="CDD" id="cd00448">
    <property type="entry name" value="YjgF_YER057c_UK114_family"/>
    <property type="match status" value="1"/>
</dbReference>
<proteinExistence type="predicted"/>
<dbReference type="InterPro" id="IPR035959">
    <property type="entry name" value="RutC-like_sf"/>
</dbReference>
<dbReference type="PANTHER" id="PTHR11803:SF39">
    <property type="entry name" value="2-IMINOBUTANOATE_2-IMINOPROPANOATE DEAMINASE"/>
    <property type="match status" value="1"/>
</dbReference>
<name>A0ABQ5KYT9_9EUKA</name>
<dbReference type="Pfam" id="PF01042">
    <property type="entry name" value="Ribonuc_L-PSP"/>
    <property type="match status" value="1"/>
</dbReference>
<evidence type="ECO:0000313" key="1">
    <source>
        <dbReference type="EMBL" id="GKT36639.1"/>
    </source>
</evidence>
<dbReference type="EMBL" id="BQXS01011273">
    <property type="protein sequence ID" value="GKT36639.1"/>
    <property type="molecule type" value="Genomic_DNA"/>
</dbReference>